<name>A0A1Y1ZFY0_9PLEO</name>
<dbReference type="GO" id="GO:0016020">
    <property type="term" value="C:membrane"/>
    <property type="evidence" value="ECO:0007669"/>
    <property type="project" value="UniProtKB-SubCell"/>
</dbReference>
<evidence type="ECO:0000259" key="7">
    <source>
        <dbReference type="Pfam" id="PF20684"/>
    </source>
</evidence>
<organism evidence="8 9">
    <name type="scientific">Clohesyomyces aquaticus</name>
    <dbReference type="NCBI Taxonomy" id="1231657"/>
    <lineage>
        <taxon>Eukaryota</taxon>
        <taxon>Fungi</taxon>
        <taxon>Dikarya</taxon>
        <taxon>Ascomycota</taxon>
        <taxon>Pezizomycotina</taxon>
        <taxon>Dothideomycetes</taxon>
        <taxon>Pleosporomycetidae</taxon>
        <taxon>Pleosporales</taxon>
        <taxon>Lindgomycetaceae</taxon>
        <taxon>Clohesyomyces</taxon>
    </lineage>
</organism>
<proteinExistence type="inferred from homology"/>
<keyword evidence="9" id="KW-1185">Reference proteome</keyword>
<protein>
    <recommendedName>
        <fullName evidence="7">Rhodopsin domain-containing protein</fullName>
    </recommendedName>
</protein>
<dbReference type="Proteomes" id="UP000193144">
    <property type="component" value="Unassembled WGS sequence"/>
</dbReference>
<evidence type="ECO:0000256" key="6">
    <source>
        <dbReference type="SAM" id="Phobius"/>
    </source>
</evidence>
<evidence type="ECO:0000256" key="3">
    <source>
        <dbReference type="ARBA" id="ARBA00022989"/>
    </source>
</evidence>
<comment type="caution">
    <text evidence="8">The sequence shown here is derived from an EMBL/GenBank/DDBJ whole genome shotgun (WGS) entry which is preliminary data.</text>
</comment>
<keyword evidence="2 6" id="KW-0812">Transmembrane</keyword>
<dbReference type="PANTHER" id="PTHR33048:SF156">
    <property type="entry name" value="INTEGRAL MEMBRANE PROTEIN"/>
    <property type="match status" value="1"/>
</dbReference>
<feature type="transmembrane region" description="Helical" evidence="6">
    <location>
        <begin position="215"/>
        <end position="236"/>
    </location>
</feature>
<dbReference type="PANTHER" id="PTHR33048">
    <property type="entry name" value="PTH11-LIKE INTEGRAL MEMBRANE PROTEIN (AFU_ORTHOLOGUE AFUA_5G11245)"/>
    <property type="match status" value="1"/>
</dbReference>
<evidence type="ECO:0000256" key="5">
    <source>
        <dbReference type="ARBA" id="ARBA00038359"/>
    </source>
</evidence>
<accession>A0A1Y1ZFY0</accession>
<dbReference type="InterPro" id="IPR052337">
    <property type="entry name" value="SAT4-like"/>
</dbReference>
<dbReference type="AlphaFoldDB" id="A0A1Y1ZFY0"/>
<dbReference type="OrthoDB" id="5329176at2759"/>
<feature type="transmembrane region" description="Helical" evidence="6">
    <location>
        <begin position="135"/>
        <end position="159"/>
    </location>
</feature>
<comment type="subcellular location">
    <subcellularLocation>
        <location evidence="1">Membrane</location>
        <topology evidence="1">Multi-pass membrane protein</topology>
    </subcellularLocation>
</comment>
<comment type="similarity">
    <text evidence="5">Belongs to the SAT4 family.</text>
</comment>
<evidence type="ECO:0000256" key="2">
    <source>
        <dbReference type="ARBA" id="ARBA00022692"/>
    </source>
</evidence>
<gene>
    <name evidence="8" type="ORF">BCR34DRAFT_568876</name>
</gene>
<evidence type="ECO:0000313" key="9">
    <source>
        <dbReference type="Proteomes" id="UP000193144"/>
    </source>
</evidence>
<feature type="transmembrane region" description="Helical" evidence="6">
    <location>
        <begin position="107"/>
        <end position="129"/>
    </location>
</feature>
<dbReference type="Pfam" id="PF20684">
    <property type="entry name" value="Fung_rhodopsin"/>
    <property type="match status" value="1"/>
</dbReference>
<feature type="transmembrane region" description="Helical" evidence="6">
    <location>
        <begin position="21"/>
        <end position="45"/>
    </location>
</feature>
<evidence type="ECO:0000256" key="4">
    <source>
        <dbReference type="ARBA" id="ARBA00023136"/>
    </source>
</evidence>
<sequence>MSSNSSSSTLELVAANASQPLLNVCISFAILETFFIVAFLFSWYFNKGCTNTSHAVLYFVVLGYIFCIAGTITGVLHITLGGAGYHANTVHPKIVRTMLRIMRAHEIIYALSIPFPKLAILCLYFRLFTSKACHHILYTTGFVILATCIFSFVSTFANCRPFAYYWDRRIQGHCTMNVMTVFRFYSIPNIVTDAVLLLLPIPALWGLHVGLWTKIGLFVTFLISSIGIVTSILRFVSILQINFLNDVTFLCVKTTAWTVIEPGAYFIAATMPTLRPLIRRIGEELDKSSPLTRAITAWTRRNFPSTEEDHVKTRRVLRKKPSKLSISAVEHRGPLNFSAHTARPSRTFPFRVNSDSPPYNFRDEMGMGIDTGLASPRSVDEESMLCAAAASHEKLNREGRNPDGTLRGWSLQPVHLSPLRASFYFA</sequence>
<keyword evidence="3 6" id="KW-1133">Transmembrane helix</keyword>
<dbReference type="EMBL" id="MCFA01000090">
    <property type="protein sequence ID" value="ORY09156.1"/>
    <property type="molecule type" value="Genomic_DNA"/>
</dbReference>
<evidence type="ECO:0000256" key="1">
    <source>
        <dbReference type="ARBA" id="ARBA00004141"/>
    </source>
</evidence>
<reference evidence="8 9" key="1">
    <citation type="submission" date="2016-07" db="EMBL/GenBank/DDBJ databases">
        <title>Pervasive Adenine N6-methylation of Active Genes in Fungi.</title>
        <authorList>
            <consortium name="DOE Joint Genome Institute"/>
            <person name="Mondo S.J."/>
            <person name="Dannebaum R.O."/>
            <person name="Kuo R.C."/>
            <person name="Labutti K."/>
            <person name="Haridas S."/>
            <person name="Kuo A."/>
            <person name="Salamov A."/>
            <person name="Ahrendt S.R."/>
            <person name="Lipzen A."/>
            <person name="Sullivan W."/>
            <person name="Andreopoulos W.B."/>
            <person name="Clum A."/>
            <person name="Lindquist E."/>
            <person name="Daum C."/>
            <person name="Ramamoorthy G.K."/>
            <person name="Gryganskyi A."/>
            <person name="Culley D."/>
            <person name="Magnuson J.K."/>
            <person name="James T.Y."/>
            <person name="O'Malley M.A."/>
            <person name="Stajich J.E."/>
            <person name="Spatafora J.W."/>
            <person name="Visel A."/>
            <person name="Grigoriev I.V."/>
        </authorList>
    </citation>
    <scope>NUCLEOTIDE SEQUENCE [LARGE SCALE GENOMIC DNA]</scope>
    <source>
        <strain evidence="8 9">CBS 115471</strain>
    </source>
</reference>
<dbReference type="InterPro" id="IPR049326">
    <property type="entry name" value="Rhodopsin_dom_fungi"/>
</dbReference>
<feature type="transmembrane region" description="Helical" evidence="6">
    <location>
        <begin position="180"/>
        <end position="203"/>
    </location>
</feature>
<evidence type="ECO:0000313" key="8">
    <source>
        <dbReference type="EMBL" id="ORY09156.1"/>
    </source>
</evidence>
<feature type="domain" description="Rhodopsin" evidence="7">
    <location>
        <begin position="58"/>
        <end position="280"/>
    </location>
</feature>
<feature type="transmembrane region" description="Helical" evidence="6">
    <location>
        <begin position="57"/>
        <end position="86"/>
    </location>
</feature>
<keyword evidence="4 6" id="KW-0472">Membrane</keyword>